<evidence type="ECO:0000313" key="4">
    <source>
        <dbReference type="EMBL" id="MQU33386.1"/>
    </source>
</evidence>
<dbReference type="Pfam" id="PF03573">
    <property type="entry name" value="OprD"/>
    <property type="match status" value="1"/>
</dbReference>
<dbReference type="EMBL" id="WIVX01000106">
    <property type="protein sequence ID" value="MQU33386.1"/>
    <property type="molecule type" value="Genomic_DNA"/>
</dbReference>
<dbReference type="Proteomes" id="UP000466863">
    <property type="component" value="Unassembled WGS sequence"/>
</dbReference>
<dbReference type="InterPro" id="IPR005318">
    <property type="entry name" value="OM_porin_bac"/>
</dbReference>
<dbReference type="RefSeq" id="WP_082158106.1">
    <property type="nucleotide sequence ID" value="NZ_JBQQKR010000119.1"/>
</dbReference>
<dbReference type="Proteomes" id="UP000470186">
    <property type="component" value="Unassembled WGS sequence"/>
</dbReference>
<keyword evidence="2" id="KW-0813">Transport</keyword>
<proteinExistence type="inferred from homology"/>
<dbReference type="GO" id="GO:0016020">
    <property type="term" value="C:membrane"/>
    <property type="evidence" value="ECO:0007669"/>
    <property type="project" value="InterPro"/>
</dbReference>
<evidence type="ECO:0000256" key="2">
    <source>
        <dbReference type="ARBA" id="ARBA00022448"/>
    </source>
</evidence>
<accession>A0A6I1WKH9</accession>
<dbReference type="AlphaFoldDB" id="A0A6I1WKH9"/>
<dbReference type="GO" id="GO:0015288">
    <property type="term" value="F:porin activity"/>
    <property type="evidence" value="ECO:0007669"/>
    <property type="project" value="TreeGrafter"/>
</dbReference>
<protein>
    <submittedName>
        <fullName evidence="5">Outer membrane porin, OprD family</fullName>
    </submittedName>
</protein>
<evidence type="ECO:0000256" key="3">
    <source>
        <dbReference type="ARBA" id="ARBA00022729"/>
    </source>
</evidence>
<keyword evidence="3" id="KW-0732">Signal</keyword>
<name>A0A6I1WKH9_9PSED</name>
<dbReference type="InterPro" id="IPR023614">
    <property type="entry name" value="Porin_dom_sf"/>
</dbReference>
<evidence type="ECO:0000313" key="5">
    <source>
        <dbReference type="EMBL" id="MQU41987.1"/>
    </source>
</evidence>
<dbReference type="EMBL" id="WIVV01000016">
    <property type="protein sequence ID" value="MQU41987.1"/>
    <property type="molecule type" value="Genomic_DNA"/>
</dbReference>
<gene>
    <name evidence="5" type="ORF">GHO28_05580</name>
    <name evidence="4" type="ORF">GHO30_18690</name>
</gene>
<dbReference type="PANTHER" id="PTHR34596:SF2">
    <property type="entry name" value="CHITOPORIN"/>
    <property type="match status" value="1"/>
</dbReference>
<dbReference type="Gene3D" id="2.40.160.10">
    <property type="entry name" value="Porin"/>
    <property type="match status" value="1"/>
</dbReference>
<evidence type="ECO:0000313" key="7">
    <source>
        <dbReference type="Proteomes" id="UP000470186"/>
    </source>
</evidence>
<dbReference type="PANTHER" id="PTHR34596">
    <property type="entry name" value="CHITOPORIN"/>
    <property type="match status" value="1"/>
</dbReference>
<keyword evidence="7" id="KW-1185">Reference proteome</keyword>
<evidence type="ECO:0000313" key="6">
    <source>
        <dbReference type="Proteomes" id="UP000466863"/>
    </source>
</evidence>
<reference evidence="6 7" key="1">
    <citation type="submission" date="2019-10" db="EMBL/GenBank/DDBJ databases">
        <title>Evaluation of single-gene subtyping targets for Pseudomonas.</title>
        <authorList>
            <person name="Reichler S.J."/>
            <person name="Orsi R.H."/>
            <person name="Wiedmann M."/>
            <person name="Martin N.H."/>
            <person name="Murphy S.I."/>
        </authorList>
    </citation>
    <scope>NUCLEOTIDE SEQUENCE [LARGE SCALE GENOMIC DNA]</scope>
    <source>
        <strain evidence="5 6">FSL R10-1876</strain>
        <strain evidence="4 7">FSL R10-2107</strain>
    </source>
</reference>
<comment type="caution">
    <text evidence="5">The sequence shown here is derived from an EMBL/GenBank/DDBJ whole genome shotgun (WGS) entry which is preliminary data.</text>
</comment>
<organism evidence="5 6">
    <name type="scientific">Pseudomonas helleri</name>
    <dbReference type="NCBI Taxonomy" id="1608996"/>
    <lineage>
        <taxon>Bacteria</taxon>
        <taxon>Pseudomonadati</taxon>
        <taxon>Pseudomonadota</taxon>
        <taxon>Gammaproteobacteria</taxon>
        <taxon>Pseudomonadales</taxon>
        <taxon>Pseudomonadaceae</taxon>
        <taxon>Pseudomonas</taxon>
    </lineage>
</organism>
<comment type="similarity">
    <text evidence="1">Belongs to the outer membrane porin (Opr) (TC 1.B.25) family.</text>
</comment>
<sequence>MTLGQRIWMPVTSPPGGGVDSSNNDDDFTLDYGLPITIKSVGYAGGVYKQGNFSASFYGSEVKDTWYQYYVNLKHRIALTDDQALLFDFNAYRTQDTGRQLASVIDNTTWSLASTYRVQAHSLTLAYQKVDSDEPMDWVGFGTMGGSVVLANAMQYATFTEPNERSWQLRYDLDLVVFGVPGLTFMTRYATGDNISNAHSKNTYYTQRYRYPDGANPRHWERDVEFRYVVQSGPAKDMSVRLRQATHRSSTGYRYPDNNEVRLIVDFPIKLF</sequence>
<evidence type="ECO:0000256" key="1">
    <source>
        <dbReference type="ARBA" id="ARBA00009075"/>
    </source>
</evidence>